<dbReference type="RefSeq" id="WP_169420794.1">
    <property type="nucleotide sequence ID" value="NZ_JABBFX010000002.1"/>
</dbReference>
<proteinExistence type="predicted"/>
<evidence type="ECO:0000256" key="1">
    <source>
        <dbReference type="PIRSR" id="PIRSR640198-1"/>
    </source>
</evidence>
<comment type="caution">
    <text evidence="4">The sequence shown here is derived from an EMBL/GenBank/DDBJ whole genome shotgun (WGS) entry which is preliminary data.</text>
</comment>
<dbReference type="InterPro" id="IPR040198">
    <property type="entry name" value="Fido_containing"/>
</dbReference>
<dbReference type="EMBL" id="JABBFX010000002">
    <property type="protein sequence ID" value="NML46535.1"/>
    <property type="molecule type" value="Genomic_DNA"/>
</dbReference>
<dbReference type="PROSITE" id="PS51459">
    <property type="entry name" value="FIDO"/>
    <property type="match status" value="1"/>
</dbReference>
<dbReference type="Pfam" id="PF02661">
    <property type="entry name" value="Fic"/>
    <property type="match status" value="1"/>
</dbReference>
<feature type="domain" description="Fido" evidence="3">
    <location>
        <begin position="125"/>
        <end position="286"/>
    </location>
</feature>
<dbReference type="AlphaFoldDB" id="A0A848H6W5"/>
<evidence type="ECO:0000313" key="4">
    <source>
        <dbReference type="EMBL" id="NML46535.1"/>
    </source>
</evidence>
<feature type="active site" evidence="1">
    <location>
        <position position="212"/>
    </location>
</feature>
<dbReference type="Proteomes" id="UP000541185">
    <property type="component" value="Unassembled WGS sequence"/>
</dbReference>
<sequence length="406" mass="45046">MSVPSKIVPVYDQPHQFEPLLPQHRLGELVEMTRSVLEKSFRLQGAVSPSAQQSLRRLVRAMNSYYSNRIEGQGTHPQNIERALQADFSRSPEVARRQRIALAHIEAEVELEASLPLTGVESHVLRSAFLVQAHEALYRRLQAADRTTDDGRVIAPGQLRVEDVAVGRHQPPTATSVPAFLARMDEVYPRVHGLDHLLVGIAAAHHRAAWVHPFGDGNGRACRLQTHCALLPFSAGLWSVNRGLARARDKYYEMLANADSPRQGDLDGRGNLSEKMLREWCAYFLGVADDQAGFMGRMLQLDELRGRIASLMLVRSQSGQFANYSAQATVPLYHVLVAGPLSRGEFIQMTGMPERSARRVLSQLLKDGLLVSEGPKRAVSFNFPLDALNILLPNLYPEAATVNTET</sequence>
<feature type="binding site" evidence="2">
    <location>
        <begin position="251"/>
        <end position="252"/>
    </location>
    <ligand>
        <name>ATP</name>
        <dbReference type="ChEBI" id="CHEBI:30616"/>
    </ligand>
</feature>
<dbReference type="InterPro" id="IPR036597">
    <property type="entry name" value="Fido-like_dom_sf"/>
</dbReference>
<keyword evidence="5" id="KW-1185">Reference proteome</keyword>
<reference evidence="4 5" key="1">
    <citation type="submission" date="2020-04" db="EMBL/GenBank/DDBJ databases">
        <title>Ramlibacter sp. G-1-2-2 isolated from soil.</title>
        <authorList>
            <person name="Dahal R.H."/>
        </authorList>
    </citation>
    <scope>NUCLEOTIDE SEQUENCE [LARGE SCALE GENOMIC DNA]</scope>
    <source>
        <strain evidence="4 5">G-1-2-2</strain>
    </source>
</reference>
<dbReference type="PANTHER" id="PTHR13504">
    <property type="entry name" value="FIDO DOMAIN-CONTAINING PROTEIN DDB_G0283145"/>
    <property type="match status" value="1"/>
</dbReference>
<dbReference type="Gene3D" id="1.10.3290.10">
    <property type="entry name" value="Fido-like domain"/>
    <property type="match status" value="1"/>
</dbReference>
<dbReference type="PANTHER" id="PTHR13504:SF38">
    <property type="entry name" value="FIDO DOMAIN-CONTAINING PROTEIN"/>
    <property type="match status" value="1"/>
</dbReference>
<dbReference type="SUPFAM" id="SSF140931">
    <property type="entry name" value="Fic-like"/>
    <property type="match status" value="1"/>
</dbReference>
<evidence type="ECO:0000256" key="2">
    <source>
        <dbReference type="PIRSR" id="PIRSR640198-2"/>
    </source>
</evidence>
<feature type="binding site" evidence="2">
    <location>
        <begin position="166"/>
        <end position="169"/>
    </location>
    <ligand>
        <name>ATP</name>
        <dbReference type="ChEBI" id="CHEBI:30616"/>
    </ligand>
</feature>
<name>A0A848H6W5_9BURK</name>
<evidence type="ECO:0000313" key="5">
    <source>
        <dbReference type="Proteomes" id="UP000541185"/>
    </source>
</evidence>
<dbReference type="GO" id="GO:0005524">
    <property type="term" value="F:ATP binding"/>
    <property type="evidence" value="ECO:0007669"/>
    <property type="project" value="UniProtKB-KW"/>
</dbReference>
<gene>
    <name evidence="4" type="ORF">HHL11_22505</name>
</gene>
<dbReference type="InterPro" id="IPR003812">
    <property type="entry name" value="Fido"/>
</dbReference>
<keyword evidence="2" id="KW-0547">Nucleotide-binding</keyword>
<feature type="binding site" evidence="2">
    <location>
        <begin position="216"/>
        <end position="223"/>
    </location>
    <ligand>
        <name>ATP</name>
        <dbReference type="ChEBI" id="CHEBI:30616"/>
    </ligand>
</feature>
<evidence type="ECO:0000259" key="3">
    <source>
        <dbReference type="PROSITE" id="PS51459"/>
    </source>
</evidence>
<accession>A0A848H6W5</accession>
<protein>
    <submittedName>
        <fullName evidence="4">Fic family protein</fullName>
    </submittedName>
</protein>
<organism evidence="4 5">
    <name type="scientific">Ramlibacter agri</name>
    <dbReference type="NCBI Taxonomy" id="2728837"/>
    <lineage>
        <taxon>Bacteria</taxon>
        <taxon>Pseudomonadati</taxon>
        <taxon>Pseudomonadota</taxon>
        <taxon>Betaproteobacteria</taxon>
        <taxon>Burkholderiales</taxon>
        <taxon>Comamonadaceae</taxon>
        <taxon>Ramlibacter</taxon>
    </lineage>
</organism>
<keyword evidence="2" id="KW-0067">ATP-binding</keyword>